<dbReference type="EMBL" id="BOMG01000085">
    <property type="protein sequence ID" value="GID58418.1"/>
    <property type="molecule type" value="Genomic_DNA"/>
</dbReference>
<name>A0ABQ3XIV5_9ACTN</name>
<proteinExistence type="predicted"/>
<reference evidence="2 3" key="1">
    <citation type="submission" date="2021-01" db="EMBL/GenBank/DDBJ databases">
        <title>Whole genome shotgun sequence of Actinoplanes couchii NBRC 106145.</title>
        <authorList>
            <person name="Komaki H."/>
            <person name="Tamura T."/>
        </authorList>
    </citation>
    <scope>NUCLEOTIDE SEQUENCE [LARGE SCALE GENOMIC DNA]</scope>
    <source>
        <strain evidence="2 3">NBRC 106145</strain>
    </source>
</reference>
<organism evidence="2 3">
    <name type="scientific">Actinoplanes couchii</name>
    <dbReference type="NCBI Taxonomy" id="403638"/>
    <lineage>
        <taxon>Bacteria</taxon>
        <taxon>Bacillati</taxon>
        <taxon>Actinomycetota</taxon>
        <taxon>Actinomycetes</taxon>
        <taxon>Micromonosporales</taxon>
        <taxon>Micromonosporaceae</taxon>
        <taxon>Actinoplanes</taxon>
    </lineage>
</organism>
<feature type="region of interest" description="Disordered" evidence="1">
    <location>
        <begin position="67"/>
        <end position="103"/>
    </location>
</feature>
<accession>A0ABQ3XIV5</accession>
<protein>
    <submittedName>
        <fullName evidence="2">Uncharacterized protein</fullName>
    </submittedName>
</protein>
<evidence type="ECO:0000313" key="3">
    <source>
        <dbReference type="Proteomes" id="UP000612282"/>
    </source>
</evidence>
<evidence type="ECO:0000313" key="2">
    <source>
        <dbReference type="EMBL" id="GID58418.1"/>
    </source>
</evidence>
<comment type="caution">
    <text evidence="2">The sequence shown here is derived from an EMBL/GenBank/DDBJ whole genome shotgun (WGS) entry which is preliminary data.</text>
</comment>
<dbReference type="Proteomes" id="UP000612282">
    <property type="component" value="Unassembled WGS sequence"/>
</dbReference>
<gene>
    <name evidence="2" type="ORF">Aco03nite_068220</name>
</gene>
<keyword evidence="3" id="KW-1185">Reference proteome</keyword>
<feature type="compositionally biased region" description="Pro residues" evidence="1">
    <location>
        <begin position="81"/>
        <end position="92"/>
    </location>
</feature>
<sequence>MIVAPNPPVKSISMPDVIAQWVRVSWTKQSRGAPASTRRNSLPTVFPLPDLHGPLPHGSLSHGLIPHGAIPDGPLSHGPIPDGPIPDGPIPDGPLSRGSLPGGPLPHGSLLRGLLLHEIDMREWQDFAPRVSITGDPEQDWLHESGGSLHVRLVPASGGNPARWYRRETVQLPPGRWMRWRVNYRFSSRWSDDGFYRFDTLNLAYRTTGFTGPPAHDLDERARLP</sequence>
<evidence type="ECO:0000256" key="1">
    <source>
        <dbReference type="SAM" id="MobiDB-lite"/>
    </source>
</evidence>